<dbReference type="EMBL" id="HACG01044213">
    <property type="protein sequence ID" value="CEK91078.1"/>
    <property type="molecule type" value="Transcribed_RNA"/>
</dbReference>
<evidence type="ECO:0000313" key="1">
    <source>
        <dbReference type="EMBL" id="CEK91078.1"/>
    </source>
</evidence>
<reference evidence="1" key="1">
    <citation type="submission" date="2014-12" db="EMBL/GenBank/DDBJ databases">
        <title>Insight into the proteome of Arion vulgaris.</title>
        <authorList>
            <person name="Aradska J."/>
            <person name="Bulat T."/>
            <person name="Smidak R."/>
            <person name="Sarate P."/>
            <person name="Gangsoo J."/>
            <person name="Sialana F."/>
            <person name="Bilban M."/>
            <person name="Lubec G."/>
        </authorList>
    </citation>
    <scope>NUCLEOTIDE SEQUENCE</scope>
    <source>
        <tissue evidence="1">Skin</tissue>
    </source>
</reference>
<dbReference type="PANTHER" id="PTHR43975">
    <property type="entry name" value="ZGC:101858"/>
    <property type="match status" value="1"/>
</dbReference>
<dbReference type="PRINTS" id="PR00081">
    <property type="entry name" value="GDHRDH"/>
</dbReference>
<dbReference type="Gene3D" id="3.40.50.720">
    <property type="entry name" value="NAD(P)-binding Rossmann-like Domain"/>
    <property type="match status" value="1"/>
</dbReference>
<name>A0A0B7BDM4_9EUPU</name>
<dbReference type="Pfam" id="PF13561">
    <property type="entry name" value="adh_short_C2"/>
    <property type="match status" value="1"/>
</dbReference>
<dbReference type="AlphaFoldDB" id="A0A0B7BDM4"/>
<protein>
    <submittedName>
        <fullName evidence="1">Uncharacterized protein</fullName>
    </submittedName>
</protein>
<sequence>MASQLKDKVAIVTGSSAGIGEAIALLLAKRGANVVFCGRDKDRVKSVLEKAVSVSGRSQDEFLAVTGDVNNPTVRKEIIERTVIKFGRLDILVANAGVASTTTSFLQDTEETYNTVLDTNLKSVFFLIQKAVPHLEKTKGNIINISSIVSFMTIPMATVYSLSKVALDHLTRCLAVDLGPKGIRVNSVNPGYFPTLILRNFDEIDQINEQLGKLELAQQPLKGRIGVVEDVAKTVAFLASDEASFITGEHIKVDGGRTFCGSFEFPKEGLSK</sequence>
<dbReference type="InterPro" id="IPR002347">
    <property type="entry name" value="SDR_fam"/>
</dbReference>
<dbReference type="SUPFAM" id="SSF51735">
    <property type="entry name" value="NAD(P)-binding Rossmann-fold domains"/>
    <property type="match status" value="1"/>
</dbReference>
<dbReference type="InterPro" id="IPR036291">
    <property type="entry name" value="NAD(P)-bd_dom_sf"/>
</dbReference>
<proteinExistence type="predicted"/>
<gene>
    <name evidence="1" type="primary">ORF180848</name>
</gene>
<dbReference type="PRINTS" id="PR00080">
    <property type="entry name" value="SDRFAMILY"/>
</dbReference>
<dbReference type="PANTHER" id="PTHR43975:SF2">
    <property type="entry name" value="EG:BACR7A4.14 PROTEIN-RELATED"/>
    <property type="match status" value="1"/>
</dbReference>
<dbReference type="NCBIfam" id="NF005559">
    <property type="entry name" value="PRK07231.1"/>
    <property type="match status" value="1"/>
</dbReference>
<accession>A0A0B7BDM4</accession>
<dbReference type="FunFam" id="3.40.50.720:FF:000084">
    <property type="entry name" value="Short-chain dehydrogenase reductase"/>
    <property type="match status" value="1"/>
</dbReference>
<organism evidence="1">
    <name type="scientific">Arion vulgaris</name>
    <dbReference type="NCBI Taxonomy" id="1028688"/>
    <lineage>
        <taxon>Eukaryota</taxon>
        <taxon>Metazoa</taxon>
        <taxon>Spiralia</taxon>
        <taxon>Lophotrochozoa</taxon>
        <taxon>Mollusca</taxon>
        <taxon>Gastropoda</taxon>
        <taxon>Heterobranchia</taxon>
        <taxon>Euthyneura</taxon>
        <taxon>Panpulmonata</taxon>
        <taxon>Eupulmonata</taxon>
        <taxon>Stylommatophora</taxon>
        <taxon>Helicina</taxon>
        <taxon>Arionoidea</taxon>
        <taxon>Arionidae</taxon>
        <taxon>Arion</taxon>
    </lineage>
</organism>